<name>A0A314KTE2_NICAT</name>
<sequence length="68" mass="8270">MESKDDTGANWMNIDIWNRTKKRLETCQIFWNDFSLKYYDIKDHQFDKEINCPSIWLVQSLPQMITLI</sequence>
<accession>A0A314KTE2</accession>
<dbReference type="Gramene" id="OIT32608">
    <property type="protein sequence ID" value="OIT32608"/>
    <property type="gene ID" value="A4A49_18506"/>
</dbReference>
<dbReference type="EMBL" id="MJEQ01001024">
    <property type="protein sequence ID" value="OIT32608.1"/>
    <property type="molecule type" value="Genomic_DNA"/>
</dbReference>
<proteinExistence type="predicted"/>
<reference evidence="1" key="1">
    <citation type="submission" date="2016-11" db="EMBL/GenBank/DDBJ databases">
        <title>The genome of Nicotiana attenuata.</title>
        <authorList>
            <person name="Xu S."/>
            <person name="Brockmoeller T."/>
            <person name="Gaquerel E."/>
            <person name="Navarro A."/>
            <person name="Kuhl H."/>
            <person name="Gase K."/>
            <person name="Ling Z."/>
            <person name="Zhou W."/>
            <person name="Kreitzer C."/>
            <person name="Stanke M."/>
            <person name="Tang H."/>
            <person name="Lyons E."/>
            <person name="Pandey P."/>
            <person name="Pandey S.P."/>
            <person name="Timmermann B."/>
            <person name="Baldwin I.T."/>
        </authorList>
    </citation>
    <scope>NUCLEOTIDE SEQUENCE [LARGE SCALE GENOMIC DNA]</scope>
    <source>
        <strain evidence="1">UT</strain>
    </source>
</reference>
<protein>
    <submittedName>
        <fullName evidence="1">Uncharacterized protein</fullName>
    </submittedName>
</protein>
<keyword evidence="2" id="KW-1185">Reference proteome</keyword>
<comment type="caution">
    <text evidence="1">The sequence shown here is derived from an EMBL/GenBank/DDBJ whole genome shotgun (WGS) entry which is preliminary data.</text>
</comment>
<evidence type="ECO:0000313" key="2">
    <source>
        <dbReference type="Proteomes" id="UP000187609"/>
    </source>
</evidence>
<dbReference type="Proteomes" id="UP000187609">
    <property type="component" value="Unassembled WGS sequence"/>
</dbReference>
<organism evidence="1 2">
    <name type="scientific">Nicotiana attenuata</name>
    <name type="common">Coyote tobacco</name>
    <dbReference type="NCBI Taxonomy" id="49451"/>
    <lineage>
        <taxon>Eukaryota</taxon>
        <taxon>Viridiplantae</taxon>
        <taxon>Streptophyta</taxon>
        <taxon>Embryophyta</taxon>
        <taxon>Tracheophyta</taxon>
        <taxon>Spermatophyta</taxon>
        <taxon>Magnoliopsida</taxon>
        <taxon>eudicotyledons</taxon>
        <taxon>Gunneridae</taxon>
        <taxon>Pentapetalae</taxon>
        <taxon>asterids</taxon>
        <taxon>lamiids</taxon>
        <taxon>Solanales</taxon>
        <taxon>Solanaceae</taxon>
        <taxon>Nicotianoideae</taxon>
        <taxon>Nicotianeae</taxon>
        <taxon>Nicotiana</taxon>
    </lineage>
</organism>
<dbReference type="AlphaFoldDB" id="A0A314KTE2"/>
<gene>
    <name evidence="1" type="ORF">A4A49_18506</name>
</gene>
<evidence type="ECO:0000313" key="1">
    <source>
        <dbReference type="EMBL" id="OIT32608.1"/>
    </source>
</evidence>